<accession>A0A1F8BG93</accession>
<dbReference type="GO" id="GO:0009381">
    <property type="term" value="F:excinuclease ABC activity"/>
    <property type="evidence" value="ECO:0007669"/>
    <property type="project" value="InterPro"/>
</dbReference>
<feature type="domain" description="UVR" evidence="6">
    <location>
        <begin position="249"/>
        <end position="284"/>
    </location>
</feature>
<dbReference type="EMBL" id="MGHE01000026">
    <property type="protein sequence ID" value="OGM63042.1"/>
    <property type="molecule type" value="Genomic_DNA"/>
</dbReference>
<dbReference type="SUPFAM" id="SSF46600">
    <property type="entry name" value="C-terminal UvrC-binding domain of UvrB"/>
    <property type="match status" value="1"/>
</dbReference>
<dbReference type="InterPro" id="IPR001162">
    <property type="entry name" value="UvrC_RNase_H_dom"/>
</dbReference>
<evidence type="ECO:0000259" key="7">
    <source>
        <dbReference type="PROSITE" id="PS50164"/>
    </source>
</evidence>
<evidence type="ECO:0000256" key="3">
    <source>
        <dbReference type="ARBA" id="ARBA00022769"/>
    </source>
</evidence>
<dbReference type="GO" id="GO:0009380">
    <property type="term" value="C:excinuclease repair complex"/>
    <property type="evidence" value="ECO:0007669"/>
    <property type="project" value="TreeGrafter"/>
</dbReference>
<dbReference type="AlphaFoldDB" id="A0A1F8BG93"/>
<keyword evidence="2" id="KW-0227">DNA damage</keyword>
<dbReference type="InterPro" id="IPR050066">
    <property type="entry name" value="UvrABC_protein_C"/>
</dbReference>
<dbReference type="InterPro" id="IPR000305">
    <property type="entry name" value="GIY-YIG_endonuc"/>
</dbReference>
<evidence type="ECO:0000256" key="5">
    <source>
        <dbReference type="ARBA" id="ARBA00023204"/>
    </source>
</evidence>
<dbReference type="InterPro" id="IPR035901">
    <property type="entry name" value="GIY-YIG_endonuc_sf"/>
</dbReference>
<keyword evidence="5" id="KW-0234">DNA repair</keyword>
<feature type="domain" description="GIY-YIG" evidence="7">
    <location>
        <begin position="57"/>
        <end position="134"/>
    </location>
</feature>
<evidence type="ECO:0000256" key="1">
    <source>
        <dbReference type="ARBA" id="ARBA00022490"/>
    </source>
</evidence>
<dbReference type="FunFam" id="3.40.1440.10:FF:000001">
    <property type="entry name" value="UvrABC system protein C"/>
    <property type="match status" value="1"/>
</dbReference>
<evidence type="ECO:0000256" key="4">
    <source>
        <dbReference type="ARBA" id="ARBA00022881"/>
    </source>
</evidence>
<evidence type="ECO:0000259" key="8">
    <source>
        <dbReference type="PROSITE" id="PS50165"/>
    </source>
</evidence>
<dbReference type="Gene3D" id="3.30.420.340">
    <property type="entry name" value="UvrC, RNAse H endonuclease domain"/>
    <property type="match status" value="1"/>
</dbReference>
<dbReference type="InterPro" id="IPR047296">
    <property type="entry name" value="GIY-YIG_UvrC_Cho"/>
</dbReference>
<feature type="domain" description="UvrC family homology region profile" evidence="8">
    <location>
        <begin position="316"/>
        <end position="409"/>
    </location>
</feature>
<evidence type="ECO:0000259" key="6">
    <source>
        <dbReference type="PROSITE" id="PS50151"/>
    </source>
</evidence>
<dbReference type="PROSITE" id="PS50165">
    <property type="entry name" value="UVRC"/>
    <property type="match status" value="1"/>
</dbReference>
<dbReference type="PROSITE" id="PS50164">
    <property type="entry name" value="GIY_YIG"/>
    <property type="match status" value="1"/>
</dbReference>
<sequence>MLDSLKKIKVNKNSINYPAMRFASGRVFLRTSLLAASLHPRPSRQGLREVRIKVIPQNPGVYIFWNKEERPIYIGKALNLKNRVASYFLTNLSSKTARMIREAKYCSIIKVSSELEALLLEANLVRKLQPIYNSQLKDDKHPLYIKITKEKYPQVLTARKADLKDGTFFFGPYPSSRNVKSVLKMLRPLFPYAEHKIGNKECLYSQIGLCYPCPNYIENIKDEKLKKGHMAIYKKNIGAIRKILSGGLHYIRKSLKKEMEIYSKKEDFENAKVVRDQIQKLDYITQPITPINEFLKNPNFIEDTRRNEINSLETILYQYISLPRKIRRIECYDIAHLAGSSPTASMTTFVMGEPEKSLYRHFRISQTEGNDLSSLRETIKRRSKYFDPSSGGWGMPDLILVDGGKTQVRVFWEELKKYEIPVLGLAKRFETLVIPQFKDNRLSFIQLRLPNIPAKNLLQRIRDEAHRFARRYHHKLVQRELLLV</sequence>
<comment type="caution">
    <text evidence="9">The sequence shown here is derived from an EMBL/GenBank/DDBJ whole genome shotgun (WGS) entry which is preliminary data.</text>
</comment>
<reference evidence="9 10" key="1">
    <citation type="journal article" date="2016" name="Nat. Commun.">
        <title>Thousands of microbial genomes shed light on interconnected biogeochemical processes in an aquifer system.</title>
        <authorList>
            <person name="Anantharaman K."/>
            <person name="Brown C.T."/>
            <person name="Hug L.A."/>
            <person name="Sharon I."/>
            <person name="Castelle C.J."/>
            <person name="Probst A.J."/>
            <person name="Thomas B.C."/>
            <person name="Singh A."/>
            <person name="Wilkins M.J."/>
            <person name="Karaoz U."/>
            <person name="Brodie E.L."/>
            <person name="Williams K.H."/>
            <person name="Hubbard S.S."/>
            <person name="Banfield J.F."/>
        </authorList>
    </citation>
    <scope>NUCLEOTIDE SEQUENCE [LARGE SCALE GENOMIC DNA]</scope>
</reference>
<dbReference type="Pfam" id="PF02151">
    <property type="entry name" value="UVR"/>
    <property type="match status" value="1"/>
</dbReference>
<evidence type="ECO:0008006" key="11">
    <source>
        <dbReference type="Google" id="ProtNLM"/>
    </source>
</evidence>
<dbReference type="InterPro" id="IPR038476">
    <property type="entry name" value="UvrC_RNase_H_dom_sf"/>
</dbReference>
<dbReference type="GO" id="GO:0006289">
    <property type="term" value="P:nucleotide-excision repair"/>
    <property type="evidence" value="ECO:0007669"/>
    <property type="project" value="InterPro"/>
</dbReference>
<proteinExistence type="predicted"/>
<dbReference type="PANTHER" id="PTHR30562">
    <property type="entry name" value="UVRC/OXIDOREDUCTASE"/>
    <property type="match status" value="1"/>
</dbReference>
<dbReference type="InterPro" id="IPR001943">
    <property type="entry name" value="UVR_dom"/>
</dbReference>
<dbReference type="Proteomes" id="UP000177060">
    <property type="component" value="Unassembled WGS sequence"/>
</dbReference>
<dbReference type="PANTHER" id="PTHR30562:SF1">
    <property type="entry name" value="UVRABC SYSTEM PROTEIN C"/>
    <property type="match status" value="1"/>
</dbReference>
<evidence type="ECO:0000313" key="9">
    <source>
        <dbReference type="EMBL" id="OGM63042.1"/>
    </source>
</evidence>
<protein>
    <recommendedName>
        <fullName evidence="11">Excinuclease ABC subunit C</fullName>
    </recommendedName>
</protein>
<dbReference type="SMART" id="SM00465">
    <property type="entry name" value="GIYc"/>
    <property type="match status" value="1"/>
</dbReference>
<evidence type="ECO:0000313" key="10">
    <source>
        <dbReference type="Proteomes" id="UP000177060"/>
    </source>
</evidence>
<dbReference type="Gene3D" id="3.40.1440.10">
    <property type="entry name" value="GIY-YIG endonuclease"/>
    <property type="match status" value="1"/>
</dbReference>
<dbReference type="CDD" id="cd10434">
    <property type="entry name" value="GIY-YIG_UvrC_Cho"/>
    <property type="match status" value="1"/>
</dbReference>
<dbReference type="PROSITE" id="PS50151">
    <property type="entry name" value="UVR"/>
    <property type="match status" value="1"/>
</dbReference>
<name>A0A1F8BG93_9BACT</name>
<evidence type="ECO:0000256" key="2">
    <source>
        <dbReference type="ARBA" id="ARBA00022763"/>
    </source>
</evidence>
<gene>
    <name evidence="9" type="ORF">A3A52_00695</name>
</gene>
<keyword evidence="4" id="KW-0267">Excision nuclease</keyword>
<dbReference type="InterPro" id="IPR036876">
    <property type="entry name" value="UVR_dom_sf"/>
</dbReference>
<keyword evidence="1" id="KW-0963">Cytoplasm</keyword>
<dbReference type="Pfam" id="PF01541">
    <property type="entry name" value="GIY-YIG"/>
    <property type="match status" value="1"/>
</dbReference>
<dbReference type="Pfam" id="PF08459">
    <property type="entry name" value="UvrC_RNaseH_dom"/>
    <property type="match status" value="1"/>
</dbReference>
<keyword evidence="3" id="KW-0228">DNA excision</keyword>
<organism evidence="9 10">
    <name type="scientific">Candidatus Woesebacteria bacterium RIFCSPLOWO2_01_FULL_39_14</name>
    <dbReference type="NCBI Taxonomy" id="1802518"/>
    <lineage>
        <taxon>Bacteria</taxon>
        <taxon>Candidatus Woeseibacteriota</taxon>
    </lineage>
</organism>
<dbReference type="SUPFAM" id="SSF82771">
    <property type="entry name" value="GIY-YIG endonuclease"/>
    <property type="match status" value="1"/>
</dbReference>